<evidence type="ECO:0000313" key="5">
    <source>
        <dbReference type="Proteomes" id="UP000182306"/>
    </source>
</evidence>
<dbReference type="EMBL" id="CP013110">
    <property type="protein sequence ID" value="APG94122.1"/>
    <property type="molecule type" value="Genomic_DNA"/>
</dbReference>
<gene>
    <name evidence="4" type="primary">pqqD</name>
    <name evidence="4" type="ORF">SAMCFNEI73_pC0401</name>
</gene>
<dbReference type="InterPro" id="IPR022479">
    <property type="entry name" value="PqqD_bac"/>
</dbReference>
<dbReference type="UniPathway" id="UPA00539"/>
<proteinExistence type="predicted"/>
<dbReference type="Proteomes" id="UP000182306">
    <property type="component" value="Plasmid C"/>
</dbReference>
<sequence length="98" mass="10481">MTVEAPVISGSSVVKLARGVRLREDSVRGRTVLLAPERAMALDDIAVAIVGALDGNRSLDQIAADFAETFEAPVGEIAADVMAFVQELSIRRMLEVIE</sequence>
<comment type="pathway">
    <text evidence="1">Cofactor biosynthesis; pyrroloquinoline quinone biosynthesis.</text>
</comment>
<comment type="subunit">
    <text evidence="2">Monomer. Interacts with PqqE.</text>
</comment>
<dbReference type="KEGG" id="same:SAMCFNEI73_pC0401"/>
<reference evidence="4 5" key="1">
    <citation type="submission" date="2015-10" db="EMBL/GenBank/DDBJ databases">
        <title>Genomic differences between typical nodule nitrogen-fixing rhizobial strains and those coming from bean seeds.</title>
        <authorList>
            <person name="Peralta H."/>
            <person name="Aguilar-Vera A."/>
            <person name="Diaz R."/>
            <person name="Mora Y."/>
            <person name="Martinez-Batallar G."/>
            <person name="Salazar E."/>
            <person name="Vargas-Lagunas C."/>
            <person name="Encarnacion S."/>
            <person name="Girard L."/>
            <person name="Mora J."/>
        </authorList>
    </citation>
    <scope>NUCLEOTIDE SEQUENCE [LARGE SCALE GENOMIC DNA]</scope>
    <source>
        <strain evidence="4 5">CFNEI 73</strain>
        <plasmid evidence="4 5">C</plasmid>
    </source>
</reference>
<dbReference type="GO" id="GO:0018189">
    <property type="term" value="P:pyrroloquinoline quinone biosynthetic process"/>
    <property type="evidence" value="ECO:0007669"/>
    <property type="project" value="UniProtKB-UniPathway"/>
</dbReference>
<geneLocation type="plasmid" evidence="4 5">
    <name>C</name>
</geneLocation>
<name>A0A1L3LVN2_9HYPH</name>
<keyword evidence="5" id="KW-1185">Reference proteome</keyword>
<dbReference type="InterPro" id="IPR008792">
    <property type="entry name" value="PQQD"/>
</dbReference>
<accession>A0A1L3LVN2</accession>
<organism evidence="4 5">
    <name type="scientific">Sinorhizobium americanum</name>
    <dbReference type="NCBI Taxonomy" id="194963"/>
    <lineage>
        <taxon>Bacteria</taxon>
        <taxon>Pseudomonadati</taxon>
        <taxon>Pseudomonadota</taxon>
        <taxon>Alphaproteobacteria</taxon>
        <taxon>Hyphomicrobiales</taxon>
        <taxon>Rhizobiaceae</taxon>
        <taxon>Sinorhizobium/Ensifer group</taxon>
        <taxon>Sinorhizobium</taxon>
    </lineage>
</organism>
<dbReference type="OrthoDB" id="7995890at2"/>
<evidence type="ECO:0000313" key="4">
    <source>
        <dbReference type="EMBL" id="APG94122.1"/>
    </source>
</evidence>
<dbReference type="AlphaFoldDB" id="A0A1L3LVN2"/>
<dbReference type="InterPro" id="IPR041881">
    <property type="entry name" value="PqqD_sf"/>
</dbReference>
<dbReference type="GO" id="GO:0048038">
    <property type="term" value="F:quinone binding"/>
    <property type="evidence" value="ECO:0007669"/>
    <property type="project" value="InterPro"/>
</dbReference>
<dbReference type="RefSeq" id="WP_037388106.1">
    <property type="nucleotide sequence ID" value="NZ_CP013110.1"/>
</dbReference>
<keyword evidence="3" id="KW-0884">PQQ biosynthesis</keyword>
<dbReference type="NCBIfam" id="TIGR03859">
    <property type="entry name" value="PQQ_PqqD"/>
    <property type="match status" value="1"/>
</dbReference>
<dbReference type="Pfam" id="PF05402">
    <property type="entry name" value="PqqD"/>
    <property type="match status" value="1"/>
</dbReference>
<dbReference type="Gene3D" id="1.10.10.1150">
    <property type="entry name" value="Coenzyme PQQ synthesis protein D (PqqD)"/>
    <property type="match status" value="1"/>
</dbReference>
<evidence type="ECO:0000256" key="2">
    <source>
        <dbReference type="ARBA" id="ARBA00011741"/>
    </source>
</evidence>
<keyword evidence="4" id="KW-0614">Plasmid</keyword>
<evidence type="ECO:0000256" key="3">
    <source>
        <dbReference type="ARBA" id="ARBA00022905"/>
    </source>
</evidence>
<protein>
    <submittedName>
        <fullName evidence="4">Coenzyme PQQ synthesis protein D</fullName>
    </submittedName>
</protein>
<evidence type="ECO:0000256" key="1">
    <source>
        <dbReference type="ARBA" id="ARBA00004886"/>
    </source>
</evidence>